<gene>
    <name evidence="1" type="ORF">EIY87_20275</name>
</gene>
<keyword evidence="2" id="KW-1185">Reference proteome</keyword>
<evidence type="ECO:0000313" key="1">
    <source>
        <dbReference type="EMBL" id="RSD17129.1"/>
    </source>
</evidence>
<sequence length="92" mass="9355">MRPVPGLAVIVDDTGVLEMVLPTGEHRVLASGLGAAMWIALAQHDWDPAAAALALAPTCDLEPAELAGSLRAWMGDLAALGVLSTDAADGKP</sequence>
<reference evidence="1 2" key="1">
    <citation type="submission" date="2018-12" db="EMBL/GenBank/DDBJ databases">
        <title>Amycolatopsis eburnea sp. nov. actinomycete associate with arbuscular mycorrhiza fungal spore.</title>
        <authorList>
            <person name="Lumyong S."/>
            <person name="Chaiya L."/>
        </authorList>
    </citation>
    <scope>NUCLEOTIDE SEQUENCE [LARGE SCALE GENOMIC DNA]</scope>
    <source>
        <strain evidence="1 2">GLM-1</strain>
    </source>
</reference>
<organism evidence="1 2">
    <name type="scientific">Amycolatopsis eburnea</name>
    <dbReference type="NCBI Taxonomy" id="2267691"/>
    <lineage>
        <taxon>Bacteria</taxon>
        <taxon>Bacillati</taxon>
        <taxon>Actinomycetota</taxon>
        <taxon>Actinomycetes</taxon>
        <taxon>Pseudonocardiales</taxon>
        <taxon>Pseudonocardiaceae</taxon>
        <taxon>Amycolatopsis</taxon>
    </lineage>
</organism>
<accession>A0A427T8R3</accession>
<proteinExistence type="predicted"/>
<evidence type="ECO:0000313" key="2">
    <source>
        <dbReference type="Proteomes" id="UP000267081"/>
    </source>
</evidence>
<dbReference type="OrthoDB" id="4229315at2"/>
<dbReference type="EMBL" id="RSEC01000046">
    <property type="protein sequence ID" value="RSD17129.1"/>
    <property type="molecule type" value="Genomic_DNA"/>
</dbReference>
<name>A0A427T8R3_9PSEU</name>
<evidence type="ECO:0008006" key="3">
    <source>
        <dbReference type="Google" id="ProtNLM"/>
    </source>
</evidence>
<dbReference type="AlphaFoldDB" id="A0A427T8R3"/>
<dbReference type="RefSeq" id="WP_125310476.1">
    <property type="nucleotide sequence ID" value="NZ_RSEC01000046.1"/>
</dbReference>
<dbReference type="Proteomes" id="UP000267081">
    <property type="component" value="Unassembled WGS sequence"/>
</dbReference>
<comment type="caution">
    <text evidence="1">The sequence shown here is derived from an EMBL/GenBank/DDBJ whole genome shotgun (WGS) entry which is preliminary data.</text>
</comment>
<protein>
    <recommendedName>
        <fullName evidence="3">PqqD family protein</fullName>
    </recommendedName>
</protein>